<dbReference type="EMBL" id="OY660866">
    <property type="protein sequence ID" value="CAJ1054014.1"/>
    <property type="molecule type" value="Genomic_DNA"/>
</dbReference>
<name>A0AAV1EZG8_XYRNO</name>
<protein>
    <submittedName>
        <fullName evidence="2">Uncharacterized protein</fullName>
    </submittedName>
</protein>
<gene>
    <name evidence="2" type="ORF">XNOV1_A003566</name>
</gene>
<sequence length="68" mass="7540">SGVCLSLTGTIPRLMPTLRLRAKLMDDVSVIRSTSGKAVSDGHTGKVPAVQTKRERQPLLRREEQKLR</sequence>
<dbReference type="AlphaFoldDB" id="A0AAV1EZG8"/>
<feature type="non-terminal residue" evidence="2">
    <location>
        <position position="68"/>
    </location>
</feature>
<feature type="compositionally biased region" description="Basic and acidic residues" evidence="1">
    <location>
        <begin position="52"/>
        <end position="68"/>
    </location>
</feature>
<evidence type="ECO:0000256" key="1">
    <source>
        <dbReference type="SAM" id="MobiDB-lite"/>
    </source>
</evidence>
<reference evidence="2" key="1">
    <citation type="submission" date="2023-08" db="EMBL/GenBank/DDBJ databases">
        <authorList>
            <person name="Alioto T."/>
            <person name="Alioto T."/>
            <person name="Gomez Garrido J."/>
        </authorList>
    </citation>
    <scope>NUCLEOTIDE SEQUENCE</scope>
</reference>
<keyword evidence="3" id="KW-1185">Reference proteome</keyword>
<dbReference type="Proteomes" id="UP001178508">
    <property type="component" value="Chromosome 3"/>
</dbReference>
<feature type="region of interest" description="Disordered" evidence="1">
    <location>
        <begin position="34"/>
        <end position="68"/>
    </location>
</feature>
<evidence type="ECO:0000313" key="2">
    <source>
        <dbReference type="EMBL" id="CAJ1054014.1"/>
    </source>
</evidence>
<proteinExistence type="predicted"/>
<evidence type="ECO:0000313" key="3">
    <source>
        <dbReference type="Proteomes" id="UP001178508"/>
    </source>
</evidence>
<accession>A0AAV1EZG8</accession>
<organism evidence="2 3">
    <name type="scientific">Xyrichtys novacula</name>
    <name type="common">Pearly razorfish</name>
    <name type="synonym">Hemipteronotus novacula</name>
    <dbReference type="NCBI Taxonomy" id="13765"/>
    <lineage>
        <taxon>Eukaryota</taxon>
        <taxon>Metazoa</taxon>
        <taxon>Chordata</taxon>
        <taxon>Craniata</taxon>
        <taxon>Vertebrata</taxon>
        <taxon>Euteleostomi</taxon>
        <taxon>Actinopterygii</taxon>
        <taxon>Neopterygii</taxon>
        <taxon>Teleostei</taxon>
        <taxon>Neoteleostei</taxon>
        <taxon>Acanthomorphata</taxon>
        <taxon>Eupercaria</taxon>
        <taxon>Labriformes</taxon>
        <taxon>Labridae</taxon>
        <taxon>Xyrichtys</taxon>
    </lineage>
</organism>